<gene>
    <name evidence="2" type="ORF">PSECIP111854_00070</name>
</gene>
<feature type="signal peptide" evidence="1">
    <location>
        <begin position="1"/>
        <end position="23"/>
    </location>
</feature>
<organism evidence="2 3">
    <name type="scientific">Pseudoalteromonas holothuriae</name>
    <dbReference type="NCBI Taxonomy" id="2963714"/>
    <lineage>
        <taxon>Bacteria</taxon>
        <taxon>Pseudomonadati</taxon>
        <taxon>Pseudomonadota</taxon>
        <taxon>Gammaproteobacteria</taxon>
        <taxon>Alteromonadales</taxon>
        <taxon>Pseudoalteromonadaceae</taxon>
        <taxon>Pseudoalteromonas</taxon>
    </lineage>
</organism>
<evidence type="ECO:0000313" key="2">
    <source>
        <dbReference type="EMBL" id="CAH9049437.1"/>
    </source>
</evidence>
<evidence type="ECO:0000313" key="3">
    <source>
        <dbReference type="Proteomes" id="UP001152467"/>
    </source>
</evidence>
<dbReference type="Proteomes" id="UP001152467">
    <property type="component" value="Unassembled WGS sequence"/>
</dbReference>
<keyword evidence="1" id="KW-0732">Signal</keyword>
<sequence>MIEITRRIALLASFCMFTLHVLAHEATFQNNEGLDDKLAKLIKQHELIGDFTSNVNIPSVNDPEVKLGKLLLFSKALRMLPVQAVITLT</sequence>
<comment type="caution">
    <text evidence="2">The sequence shown here is derived from an EMBL/GenBank/DDBJ whole genome shotgun (WGS) entry which is preliminary data.</text>
</comment>
<dbReference type="AlphaFoldDB" id="A0A9W4VQM8"/>
<feature type="chain" id="PRO_5040998953" evidence="1">
    <location>
        <begin position="24"/>
        <end position="89"/>
    </location>
</feature>
<dbReference type="RefSeq" id="WP_261625541.1">
    <property type="nucleotide sequence ID" value="NZ_CAMAPC010000001.1"/>
</dbReference>
<evidence type="ECO:0000256" key="1">
    <source>
        <dbReference type="SAM" id="SignalP"/>
    </source>
</evidence>
<protein>
    <submittedName>
        <fullName evidence="2">Uncharacterized protein</fullName>
    </submittedName>
</protein>
<name>A0A9W4VQM8_9GAMM</name>
<reference evidence="2" key="1">
    <citation type="submission" date="2022-07" db="EMBL/GenBank/DDBJ databases">
        <authorList>
            <person name="Criscuolo A."/>
        </authorList>
    </citation>
    <scope>NUCLEOTIDE SEQUENCE</scope>
    <source>
        <strain evidence="2">CIP111854</strain>
    </source>
</reference>
<keyword evidence="3" id="KW-1185">Reference proteome</keyword>
<proteinExistence type="predicted"/>
<dbReference type="EMBL" id="CAMAPC010000001">
    <property type="protein sequence ID" value="CAH9049437.1"/>
    <property type="molecule type" value="Genomic_DNA"/>
</dbReference>
<accession>A0A9W4VQM8</accession>